<dbReference type="RefSeq" id="WP_243748249.1">
    <property type="nucleotide sequence ID" value="NZ_SNXS01000002.1"/>
</dbReference>
<evidence type="ECO:0000313" key="3">
    <source>
        <dbReference type="EMBL" id="TDP73233.1"/>
    </source>
</evidence>
<proteinExistence type="predicted"/>
<comment type="caution">
    <text evidence="3">The sequence shown here is derived from an EMBL/GenBank/DDBJ whole genome shotgun (WGS) entry which is preliminary data.</text>
</comment>
<evidence type="ECO:0000256" key="1">
    <source>
        <dbReference type="SAM" id="Phobius"/>
    </source>
</evidence>
<keyword evidence="1" id="KW-0472">Membrane</keyword>
<feature type="transmembrane region" description="Helical" evidence="1">
    <location>
        <begin position="278"/>
        <end position="296"/>
    </location>
</feature>
<reference evidence="3 4" key="1">
    <citation type="submission" date="2019-03" db="EMBL/GenBank/DDBJ databases">
        <title>Genomic Encyclopedia of Type Strains, Phase IV (KMG-IV): sequencing the most valuable type-strain genomes for metagenomic binning, comparative biology and taxonomic classification.</title>
        <authorList>
            <person name="Goeker M."/>
        </authorList>
    </citation>
    <scope>NUCLEOTIDE SEQUENCE [LARGE SCALE GENOMIC DNA]</scope>
    <source>
        <strain evidence="3 4">DSM 16998</strain>
    </source>
</reference>
<sequence length="369" mass="39665">MRRRRSLASLLALAYGLLAVYASLYPFTGWRWPPGAGLVEVLRLPWPRYWLAFDVSSNLLAYLPLGGLLFAALVRSGFGLRWALLAGLLLPSLLSFLIETLQHFLPSRVPSLADWALNTAGAALGVLLGLLVHALGGMERWQTLRDRWFVPSSAGALALLLLWPVGLLFPAPVPLGLGQVLPRLREWLILALEDTPWELGHAAASLAEPGRALPPGLEALTIALGLLAPCLLALAVAMPGWRKLGLVLGAATLGVCATAFSAAMSFGPQHALAWMTGPAQWGLAFGGLLAVLLCWVPARAAAALGLIGITALIALVSVAPTDPYFAQNLASWEQGRFIRFHGVAQWVGWLWPFMSLLWLLGRVSRRDPA</sequence>
<dbReference type="Proteomes" id="UP000295361">
    <property type="component" value="Unassembled WGS sequence"/>
</dbReference>
<keyword evidence="1" id="KW-0812">Transmembrane</keyword>
<name>A0A4R6QR47_9BURK</name>
<dbReference type="InterPro" id="IPR006976">
    <property type="entry name" value="VanZ-like"/>
</dbReference>
<feature type="transmembrane region" description="Helical" evidence="1">
    <location>
        <begin position="303"/>
        <end position="320"/>
    </location>
</feature>
<evidence type="ECO:0000313" key="4">
    <source>
        <dbReference type="Proteomes" id="UP000295361"/>
    </source>
</evidence>
<evidence type="ECO:0000259" key="2">
    <source>
        <dbReference type="Pfam" id="PF04892"/>
    </source>
</evidence>
<dbReference type="EMBL" id="SNXS01000002">
    <property type="protein sequence ID" value="TDP73233.1"/>
    <property type="molecule type" value="Genomic_DNA"/>
</dbReference>
<keyword evidence="4" id="KW-1185">Reference proteome</keyword>
<feature type="transmembrane region" description="Helical" evidence="1">
    <location>
        <begin position="148"/>
        <end position="169"/>
    </location>
</feature>
<feature type="transmembrane region" description="Helical" evidence="1">
    <location>
        <begin position="46"/>
        <end position="70"/>
    </location>
</feature>
<feature type="transmembrane region" description="Helical" evidence="1">
    <location>
        <begin position="115"/>
        <end position="136"/>
    </location>
</feature>
<dbReference type="Pfam" id="PF04892">
    <property type="entry name" value="VanZ"/>
    <property type="match status" value="1"/>
</dbReference>
<accession>A0A4R6QR47</accession>
<gene>
    <name evidence="3" type="ORF">DES47_102980</name>
</gene>
<feature type="transmembrane region" description="Helical" evidence="1">
    <location>
        <begin position="340"/>
        <end position="360"/>
    </location>
</feature>
<dbReference type="AlphaFoldDB" id="A0A4R6QR47"/>
<feature type="domain" description="VanZ-like" evidence="2">
    <location>
        <begin position="53"/>
        <end position="131"/>
    </location>
</feature>
<feature type="transmembrane region" description="Helical" evidence="1">
    <location>
        <begin position="219"/>
        <end position="237"/>
    </location>
</feature>
<feature type="transmembrane region" description="Helical" evidence="1">
    <location>
        <begin position="244"/>
        <end position="266"/>
    </location>
</feature>
<dbReference type="InParanoid" id="A0A4R6QR47"/>
<feature type="transmembrane region" description="Helical" evidence="1">
    <location>
        <begin position="82"/>
        <end position="103"/>
    </location>
</feature>
<organism evidence="3 4">
    <name type="scientific">Roseateles toxinivorans</name>
    <dbReference type="NCBI Taxonomy" id="270368"/>
    <lineage>
        <taxon>Bacteria</taxon>
        <taxon>Pseudomonadati</taxon>
        <taxon>Pseudomonadota</taxon>
        <taxon>Betaproteobacteria</taxon>
        <taxon>Burkholderiales</taxon>
        <taxon>Sphaerotilaceae</taxon>
        <taxon>Roseateles</taxon>
    </lineage>
</organism>
<protein>
    <submittedName>
        <fullName evidence="3">VanZ family protein</fullName>
    </submittedName>
</protein>
<keyword evidence="1" id="KW-1133">Transmembrane helix</keyword>